<protein>
    <submittedName>
        <fullName evidence="1">Uncharacterized protein</fullName>
    </submittedName>
</protein>
<name>A0ABR4NKJ7_9FUNG</name>
<dbReference type="PANTHER" id="PTHR18901:SF38">
    <property type="entry name" value="PSEUDOURIDINE-5'-PHOSPHATASE"/>
    <property type="match status" value="1"/>
</dbReference>
<dbReference type="Gene3D" id="3.40.50.1000">
    <property type="entry name" value="HAD superfamily/HAD-like"/>
    <property type="match status" value="1"/>
</dbReference>
<evidence type="ECO:0000313" key="1">
    <source>
        <dbReference type="EMBL" id="KAL2920050.1"/>
    </source>
</evidence>
<dbReference type="SFLD" id="SFLDS00003">
    <property type="entry name" value="Haloacid_Dehalogenase"/>
    <property type="match status" value="1"/>
</dbReference>
<dbReference type="PANTHER" id="PTHR18901">
    <property type="entry name" value="2-DEOXYGLUCOSE-6-PHOSPHATE PHOSPHATASE 2"/>
    <property type="match status" value="1"/>
</dbReference>
<comment type="caution">
    <text evidence="1">The sequence shown here is derived from an EMBL/GenBank/DDBJ whole genome shotgun (WGS) entry which is preliminary data.</text>
</comment>
<dbReference type="Proteomes" id="UP001527925">
    <property type="component" value="Unassembled WGS sequence"/>
</dbReference>
<dbReference type="NCBIfam" id="TIGR01509">
    <property type="entry name" value="HAD-SF-IA-v3"/>
    <property type="match status" value="1"/>
</dbReference>
<accession>A0ABR4NKJ7</accession>
<evidence type="ECO:0000313" key="2">
    <source>
        <dbReference type="Proteomes" id="UP001527925"/>
    </source>
</evidence>
<dbReference type="Pfam" id="PF00702">
    <property type="entry name" value="Hydrolase"/>
    <property type="match status" value="1"/>
</dbReference>
<dbReference type="InterPro" id="IPR023214">
    <property type="entry name" value="HAD_sf"/>
</dbReference>
<organism evidence="1 2">
    <name type="scientific">Polyrhizophydium stewartii</name>
    <dbReference type="NCBI Taxonomy" id="2732419"/>
    <lineage>
        <taxon>Eukaryota</taxon>
        <taxon>Fungi</taxon>
        <taxon>Fungi incertae sedis</taxon>
        <taxon>Chytridiomycota</taxon>
        <taxon>Chytridiomycota incertae sedis</taxon>
        <taxon>Chytridiomycetes</taxon>
        <taxon>Rhizophydiales</taxon>
        <taxon>Rhizophydiales incertae sedis</taxon>
        <taxon>Polyrhizophydium</taxon>
    </lineage>
</organism>
<dbReference type="SFLD" id="SFLDG01129">
    <property type="entry name" value="C1.5:_HAD__Beta-PGM__Phosphata"/>
    <property type="match status" value="1"/>
</dbReference>
<gene>
    <name evidence="1" type="ORF">HK105_200116</name>
</gene>
<keyword evidence="2" id="KW-1185">Reference proteome</keyword>
<dbReference type="InterPro" id="IPR006439">
    <property type="entry name" value="HAD-SF_hydro_IA"/>
</dbReference>
<dbReference type="SUPFAM" id="SSF56784">
    <property type="entry name" value="HAD-like"/>
    <property type="match status" value="1"/>
</dbReference>
<sequence>MTKITHVLFDMDGPPILLDTERVYTEVTQAIVARFGKTYDWSLKSRMIGLRETDVRLFRLGVSIDSLIGAQACELLVKELDLPMTPEEYRIERKAGHQSRFPHCKPLPGVMRLVSHLKKHGIPIAVATSSFRDAFELKSKNNQDLFKLFDGNIVVGNDPRVVKGKPAPDIFQAAARQIGNDLADPRTCLVFEDSPSGVHAALNAGMQTVWIPDANLDREAELVARCDEVLASMEAFVPEKYGLPPFDD</sequence>
<dbReference type="InterPro" id="IPR023198">
    <property type="entry name" value="PGP-like_dom2"/>
</dbReference>
<proteinExistence type="predicted"/>
<dbReference type="Gene3D" id="1.10.150.240">
    <property type="entry name" value="Putative phosphatase, domain 2"/>
    <property type="match status" value="1"/>
</dbReference>
<dbReference type="InterPro" id="IPR036412">
    <property type="entry name" value="HAD-like_sf"/>
</dbReference>
<dbReference type="EMBL" id="JADGIZ020000001">
    <property type="protein sequence ID" value="KAL2920050.1"/>
    <property type="molecule type" value="Genomic_DNA"/>
</dbReference>
<reference evidence="1 2" key="1">
    <citation type="submission" date="2023-09" db="EMBL/GenBank/DDBJ databases">
        <title>Pangenome analysis of Batrachochytrium dendrobatidis and related Chytrids.</title>
        <authorList>
            <person name="Yacoub M.N."/>
            <person name="Stajich J.E."/>
            <person name="James T.Y."/>
        </authorList>
    </citation>
    <scope>NUCLEOTIDE SEQUENCE [LARGE SCALE GENOMIC DNA]</scope>
    <source>
        <strain evidence="1 2">JEL0888</strain>
    </source>
</reference>